<evidence type="ECO:0000256" key="4">
    <source>
        <dbReference type="ARBA" id="ARBA00013208"/>
    </source>
</evidence>
<evidence type="ECO:0000256" key="9">
    <source>
        <dbReference type="RuleBase" id="RU362042"/>
    </source>
</evidence>
<keyword evidence="12" id="KW-1185">Reference proteome</keyword>
<dbReference type="Pfam" id="PF10502">
    <property type="entry name" value="Peptidase_S26"/>
    <property type="match status" value="1"/>
</dbReference>
<comment type="catalytic activity">
    <reaction evidence="1 8">
        <text>Cleavage of hydrophobic, N-terminal signal or leader sequences from secreted and periplasmic proteins.</text>
        <dbReference type="EC" id="3.4.21.89"/>
    </reaction>
</comment>
<dbReference type="STRING" id="515622.bpr_I1552"/>
<dbReference type="eggNOG" id="COG0681">
    <property type="taxonomic scope" value="Bacteria"/>
</dbReference>
<dbReference type="AlphaFoldDB" id="E0RV19"/>
<dbReference type="Gene3D" id="2.10.109.10">
    <property type="entry name" value="Umud Fragment, subunit A"/>
    <property type="match status" value="1"/>
</dbReference>
<proteinExistence type="inferred from homology"/>
<dbReference type="InterPro" id="IPR019757">
    <property type="entry name" value="Pept_S26A_signal_pept_1_Lys-AS"/>
</dbReference>
<keyword evidence="5 8" id="KW-0645">Protease</keyword>
<dbReference type="PANTHER" id="PTHR43390">
    <property type="entry name" value="SIGNAL PEPTIDASE I"/>
    <property type="match status" value="1"/>
</dbReference>
<dbReference type="PANTHER" id="PTHR43390:SF1">
    <property type="entry name" value="CHLOROPLAST PROCESSING PEPTIDASE"/>
    <property type="match status" value="1"/>
</dbReference>
<dbReference type="GO" id="GO:0004252">
    <property type="term" value="F:serine-type endopeptidase activity"/>
    <property type="evidence" value="ECO:0007669"/>
    <property type="project" value="InterPro"/>
</dbReference>
<organism evidence="11 12">
    <name type="scientific">Butyrivibrio proteoclasticus (strain ATCC 51982 / DSM 14932 / B316)</name>
    <name type="common">Clostridium proteoclasticum</name>
    <dbReference type="NCBI Taxonomy" id="515622"/>
    <lineage>
        <taxon>Bacteria</taxon>
        <taxon>Bacillati</taxon>
        <taxon>Bacillota</taxon>
        <taxon>Clostridia</taxon>
        <taxon>Lachnospirales</taxon>
        <taxon>Lachnospiraceae</taxon>
        <taxon>Butyrivibrio</taxon>
    </lineage>
</organism>
<dbReference type="EC" id="3.4.21.89" evidence="4 8"/>
<accession>E0RV19</accession>
<reference evidence="11 12" key="1">
    <citation type="journal article" date="2010" name="PLoS ONE">
        <title>The glycobiome of the rumen bacterium Butyrivibrio proteoclasticus B316(T) highlights adaptation to a polysaccharide-rich environment.</title>
        <authorList>
            <person name="Kelly W.J."/>
            <person name="Leahy S.C."/>
            <person name="Altermann E."/>
            <person name="Yeoman C.J."/>
            <person name="Dunne J.C."/>
            <person name="Kong Z."/>
            <person name="Pacheco D.M."/>
            <person name="Li D."/>
            <person name="Noel S.J."/>
            <person name="Moon C.D."/>
            <person name="Cookson A.L."/>
            <person name="Attwood G.T."/>
        </authorList>
    </citation>
    <scope>NUCLEOTIDE SEQUENCE [LARGE SCALE GENOMIC DNA]</scope>
    <source>
        <strain evidence="12">ATCC 51982 / DSM 14932 / B316</strain>
    </source>
</reference>
<gene>
    <name evidence="11" type="primary">lepB3</name>
    <name evidence="11" type="ordered locus">bpr_I1552</name>
</gene>
<evidence type="ECO:0000256" key="1">
    <source>
        <dbReference type="ARBA" id="ARBA00000677"/>
    </source>
</evidence>
<dbReference type="InterPro" id="IPR036286">
    <property type="entry name" value="LexA/Signal_pep-like_sf"/>
</dbReference>
<dbReference type="InterPro" id="IPR019756">
    <property type="entry name" value="Pept_S26A_signal_pept_1_Ser-AS"/>
</dbReference>
<evidence type="ECO:0000259" key="10">
    <source>
        <dbReference type="Pfam" id="PF10502"/>
    </source>
</evidence>
<evidence type="ECO:0000313" key="12">
    <source>
        <dbReference type="Proteomes" id="UP000001299"/>
    </source>
</evidence>
<dbReference type="CDD" id="cd06530">
    <property type="entry name" value="S26_SPase_I"/>
    <property type="match status" value="1"/>
</dbReference>
<keyword evidence="8" id="KW-0812">Transmembrane</keyword>
<dbReference type="PROSITE" id="PS00761">
    <property type="entry name" value="SPASE_I_3"/>
    <property type="match status" value="1"/>
</dbReference>
<dbReference type="InterPro" id="IPR000223">
    <property type="entry name" value="Pept_S26A_signal_pept_1"/>
</dbReference>
<dbReference type="KEGG" id="bpb:bpr_I1552"/>
<evidence type="ECO:0000256" key="3">
    <source>
        <dbReference type="ARBA" id="ARBA00009370"/>
    </source>
</evidence>
<evidence type="ECO:0000256" key="5">
    <source>
        <dbReference type="ARBA" id="ARBA00022670"/>
    </source>
</evidence>
<dbReference type="GO" id="GO:0009003">
    <property type="term" value="F:signal peptidase activity"/>
    <property type="evidence" value="ECO:0007669"/>
    <property type="project" value="UniProtKB-EC"/>
</dbReference>
<dbReference type="GO" id="GO:0006465">
    <property type="term" value="P:signal peptide processing"/>
    <property type="evidence" value="ECO:0007669"/>
    <property type="project" value="InterPro"/>
</dbReference>
<evidence type="ECO:0000256" key="8">
    <source>
        <dbReference type="RuleBase" id="RU003993"/>
    </source>
</evidence>
<dbReference type="HOGENOM" id="CLU_028723_5_3_9"/>
<dbReference type="NCBIfam" id="TIGR02227">
    <property type="entry name" value="sigpep_I_bact"/>
    <property type="match status" value="1"/>
</dbReference>
<comment type="subcellular location">
    <subcellularLocation>
        <location evidence="2">Cell membrane</location>
        <topology evidence="2">Single-pass type II membrane protein</topology>
    </subcellularLocation>
    <subcellularLocation>
        <location evidence="9">Membrane</location>
        <topology evidence="9">Single-pass type II membrane protein</topology>
    </subcellularLocation>
</comment>
<feature type="active site" evidence="7">
    <location>
        <position position="39"/>
    </location>
</feature>
<comment type="similarity">
    <text evidence="3 9">Belongs to the peptidase S26 family.</text>
</comment>
<keyword evidence="6 8" id="KW-0378">Hydrolase</keyword>
<protein>
    <recommendedName>
        <fullName evidence="4 8">Signal peptidase I</fullName>
        <ecNumber evidence="4 8">3.4.21.89</ecNumber>
    </recommendedName>
</protein>
<dbReference type="GO" id="GO:0005886">
    <property type="term" value="C:plasma membrane"/>
    <property type="evidence" value="ECO:0007669"/>
    <property type="project" value="UniProtKB-SubCell"/>
</dbReference>
<name>E0RV19_BUTPB</name>
<evidence type="ECO:0000256" key="6">
    <source>
        <dbReference type="ARBA" id="ARBA00022801"/>
    </source>
</evidence>
<evidence type="ECO:0000256" key="2">
    <source>
        <dbReference type="ARBA" id="ARBA00004401"/>
    </source>
</evidence>
<dbReference type="InterPro" id="IPR019758">
    <property type="entry name" value="Pept_S26A_signal_pept_1_CS"/>
</dbReference>
<keyword evidence="8" id="KW-1133">Transmembrane helix</keyword>
<feature type="transmembrane region" description="Helical" evidence="8">
    <location>
        <begin position="12"/>
        <end position="30"/>
    </location>
</feature>
<dbReference type="RefSeq" id="WP_013280943.1">
    <property type="nucleotide sequence ID" value="NC_014387.1"/>
</dbReference>
<dbReference type="Proteomes" id="UP000001299">
    <property type="component" value="Chromosome 1"/>
</dbReference>
<dbReference type="PROSITE" id="PS00760">
    <property type="entry name" value="SPASE_I_2"/>
    <property type="match status" value="1"/>
</dbReference>
<feature type="domain" description="Peptidase S26" evidence="10">
    <location>
        <begin position="10"/>
        <end position="167"/>
    </location>
</feature>
<evidence type="ECO:0000313" key="11">
    <source>
        <dbReference type="EMBL" id="ADL34289.1"/>
    </source>
</evidence>
<dbReference type="SUPFAM" id="SSF51306">
    <property type="entry name" value="LexA/Signal peptidase"/>
    <property type="match status" value="1"/>
</dbReference>
<dbReference type="InterPro" id="IPR019533">
    <property type="entry name" value="Peptidase_S26"/>
</dbReference>
<feature type="active site" evidence="7">
    <location>
        <position position="82"/>
    </location>
</feature>
<sequence>MNKVLKEVLSTIVYFGVVFLLTFLFITFVMQRTEVSGSSMNPTLIDRDSLLIEKVTYRFGDVHRYDVIVFPYRYGNEEYFIKRVIGLPGETVRIDADGNIYINDELLKENFGAEIIQDPGIAASGVTLGKDEYFVMGDNRNHSMDSRDPSVGNIQKKDILGHAFLRIYPFDSFGGIK</sequence>
<dbReference type="EMBL" id="CP001810">
    <property type="protein sequence ID" value="ADL34289.1"/>
    <property type="molecule type" value="Genomic_DNA"/>
</dbReference>
<dbReference type="PROSITE" id="PS00501">
    <property type="entry name" value="SPASE_I_1"/>
    <property type="match status" value="1"/>
</dbReference>
<dbReference type="PRINTS" id="PR00727">
    <property type="entry name" value="LEADERPTASE"/>
</dbReference>
<keyword evidence="8" id="KW-0472">Membrane</keyword>
<evidence type="ECO:0000256" key="7">
    <source>
        <dbReference type="PIRSR" id="PIRSR600223-1"/>
    </source>
</evidence>